<evidence type="ECO:0000259" key="1">
    <source>
        <dbReference type="Pfam" id="PF22691"/>
    </source>
</evidence>
<dbReference type="InterPro" id="IPR055140">
    <property type="entry name" value="Thiolase_C_2"/>
</dbReference>
<comment type="caution">
    <text evidence="2">The sequence shown here is derived from an EMBL/GenBank/DDBJ whole genome shotgun (WGS) entry which is preliminary data.</text>
</comment>
<dbReference type="CDD" id="cd00829">
    <property type="entry name" value="SCP-x_thiolase"/>
    <property type="match status" value="1"/>
</dbReference>
<dbReference type="InterPro" id="IPR002155">
    <property type="entry name" value="Thiolase"/>
</dbReference>
<dbReference type="PANTHER" id="PTHR42870">
    <property type="entry name" value="ACETYL-COA C-ACETYLTRANSFERASE"/>
    <property type="match status" value="1"/>
</dbReference>
<gene>
    <name evidence="2" type="ORF">GCM10011614_33650</name>
</gene>
<dbReference type="RefSeq" id="WP_189622453.1">
    <property type="nucleotide sequence ID" value="NZ_BMZA01000025.1"/>
</dbReference>
<keyword evidence="3" id="KW-1185">Reference proteome</keyword>
<reference evidence="2" key="1">
    <citation type="journal article" date="2014" name="Int. J. Syst. Evol. Microbiol.">
        <title>Complete genome sequence of Corynebacterium casei LMG S-19264T (=DSM 44701T), isolated from a smear-ripened cheese.</title>
        <authorList>
            <consortium name="US DOE Joint Genome Institute (JGI-PGF)"/>
            <person name="Walter F."/>
            <person name="Albersmeier A."/>
            <person name="Kalinowski J."/>
            <person name="Ruckert C."/>
        </authorList>
    </citation>
    <scope>NUCLEOTIDE SEQUENCE</scope>
    <source>
        <strain evidence="2">KCTC 32255</strain>
    </source>
</reference>
<name>A0A918PMP6_9SPHN</name>
<evidence type="ECO:0000313" key="3">
    <source>
        <dbReference type="Proteomes" id="UP000648075"/>
    </source>
</evidence>
<dbReference type="Gene3D" id="3.40.47.10">
    <property type="match status" value="1"/>
</dbReference>
<proteinExistence type="predicted"/>
<dbReference type="InterPro" id="IPR016039">
    <property type="entry name" value="Thiolase-like"/>
</dbReference>
<evidence type="ECO:0000313" key="2">
    <source>
        <dbReference type="EMBL" id="GGZ16133.1"/>
    </source>
</evidence>
<organism evidence="2 3">
    <name type="scientific">Novosphingobium colocasiae</name>
    <dbReference type="NCBI Taxonomy" id="1256513"/>
    <lineage>
        <taxon>Bacteria</taxon>
        <taxon>Pseudomonadati</taxon>
        <taxon>Pseudomonadota</taxon>
        <taxon>Alphaproteobacteria</taxon>
        <taxon>Sphingomonadales</taxon>
        <taxon>Sphingomonadaceae</taxon>
        <taxon>Novosphingobium</taxon>
    </lineage>
</organism>
<dbReference type="PANTHER" id="PTHR42870:SF1">
    <property type="entry name" value="NON-SPECIFIC LIPID-TRANSFER PROTEIN-LIKE 2"/>
    <property type="match status" value="1"/>
</dbReference>
<dbReference type="EMBL" id="BMZA01000025">
    <property type="protein sequence ID" value="GGZ16133.1"/>
    <property type="molecule type" value="Genomic_DNA"/>
</dbReference>
<dbReference type="Proteomes" id="UP000648075">
    <property type="component" value="Unassembled WGS sequence"/>
</dbReference>
<dbReference type="SUPFAM" id="SSF53901">
    <property type="entry name" value="Thiolase-like"/>
    <property type="match status" value="2"/>
</dbReference>
<reference evidence="2" key="2">
    <citation type="submission" date="2020-09" db="EMBL/GenBank/DDBJ databases">
        <authorList>
            <person name="Sun Q."/>
            <person name="Kim S."/>
        </authorList>
    </citation>
    <scope>NUCLEOTIDE SEQUENCE</scope>
    <source>
        <strain evidence="2">KCTC 32255</strain>
    </source>
</reference>
<protein>
    <recommendedName>
        <fullName evidence="1">Thiolase C-terminal domain-containing protein</fullName>
    </recommendedName>
</protein>
<sequence length="376" mass="40149">MRARQPAIVGVGQLNYAALYASKVPNDAISLGAQALSLAIEDCGIAKGDIDGLITSRIPYTVTADALGLKNLWLINELEGSGRMSGVAVQYAAAMIETGQAEVVALVYGNNGRSSAMAYGGEAFPNSTSIYNHYQGMTSPGAAVAMMYRRYQHEFGIADGALANFAINNRRNAALNAGAVMRNPITVDDYMAARFIAAPLRMLDYCIINDGGVCLIMTTMERARDLAKRPVVLAATATRGETSGHYWSRDFFFGNARQAADRLHRQAGFVPEDIDVLQVYDNFTPAIAFGLEGFGFAARGEATAWATLDQIGLGGRQPINTAGGHTGESYMQGWGHHVEAVRQLRGECGERQVPGANTAQYICISPIVSSHILAGA</sequence>
<dbReference type="AlphaFoldDB" id="A0A918PMP6"/>
<dbReference type="Pfam" id="PF22691">
    <property type="entry name" value="Thiolase_C_1"/>
    <property type="match status" value="1"/>
</dbReference>
<dbReference type="GO" id="GO:0003988">
    <property type="term" value="F:acetyl-CoA C-acyltransferase activity"/>
    <property type="evidence" value="ECO:0007669"/>
    <property type="project" value="UniProtKB-ARBA"/>
</dbReference>
<dbReference type="PIRSF" id="PIRSF000429">
    <property type="entry name" value="Ac-CoA_Ac_transf"/>
    <property type="match status" value="1"/>
</dbReference>
<accession>A0A918PMP6</accession>
<feature type="domain" description="Thiolase C-terminal" evidence="1">
    <location>
        <begin position="248"/>
        <end position="363"/>
    </location>
</feature>